<dbReference type="GO" id="GO:0005085">
    <property type="term" value="F:guanyl-nucleotide exchange factor activity"/>
    <property type="evidence" value="ECO:0007669"/>
    <property type="project" value="InterPro"/>
</dbReference>
<evidence type="ECO:0000256" key="3">
    <source>
        <dbReference type="SAM" id="MobiDB-lite"/>
    </source>
</evidence>
<evidence type="ECO:0000313" key="5">
    <source>
        <dbReference type="EMBL" id="KAG2459313.1"/>
    </source>
</evidence>
<dbReference type="PANTHER" id="PTHR46006">
    <property type="entry name" value="RHO GUANINE NUCLEOTIDE EXCHANGE FACTOR AT 64C, ISOFORM A"/>
    <property type="match status" value="1"/>
</dbReference>
<name>A0A8X8BIV8_POLSE</name>
<dbReference type="Gene3D" id="2.30.29.30">
    <property type="entry name" value="Pleckstrin-homology domain (PH domain)/Phosphotyrosine-binding domain (PTB)"/>
    <property type="match status" value="1"/>
</dbReference>
<evidence type="ECO:0000256" key="1">
    <source>
        <dbReference type="ARBA" id="ARBA00004496"/>
    </source>
</evidence>
<evidence type="ECO:0000313" key="6">
    <source>
        <dbReference type="Proteomes" id="UP000886611"/>
    </source>
</evidence>
<dbReference type="InterPro" id="IPR035899">
    <property type="entry name" value="DBL_dom_sf"/>
</dbReference>
<feature type="non-terminal residue" evidence="5">
    <location>
        <position position="1"/>
    </location>
</feature>
<feature type="compositionally biased region" description="Polar residues" evidence="3">
    <location>
        <begin position="38"/>
        <end position="49"/>
    </location>
</feature>
<dbReference type="InterPro" id="IPR011993">
    <property type="entry name" value="PH-like_dom_sf"/>
</dbReference>
<sequence>MFAGPTIAKSKSLQRGGSEPKPGKSTGTSGCPQKAKQRWSNLSCLSTDSGVVGMTNEKDEDEESQIFQEGRSADVDRVDSGIGPAIAKNWRNKAVDAVASIKDWDSRRPCSDCGAQDMQCEPRLGRRDHLCEKCAKLRTERKEAILEFLNTESSYGEDLRIIREEFYLPMQTAGLLTSDQLSVVFSNVQELIEVNEKFTEVLQDAIDRAFDQGDEDLLTVCIGEIFLGFVNMLPAFQTYCLQQSASINMLNTLEKEKELLRIFLDVSQNDNTALRRMNLRSFLMAPLQRVTKYPLLLSRISNATSEYHPEHSSLREAKSRVESHLEHINMKTKQEGNSWSLRSFRRDSRKNREVINIEMREISMKTVGWPRENTRFVMEGLLQLSQPADGQWVKKGSKALKFQNMHVLLMVNMKRTFEVSLDGAALENLVQQELVRDAVLVLFKDKSNGKFAVLREPIHLSNCVVSADPDCDDTFELLDIRREAFVFRAAEKSRTNQWFRQVKRYSRELGSWKKRRNALPNIMISTTQSRS</sequence>
<dbReference type="AlphaFoldDB" id="A0A8X8BIV8"/>
<organism evidence="5 6">
    <name type="scientific">Polypterus senegalus</name>
    <name type="common">Senegal bichir</name>
    <dbReference type="NCBI Taxonomy" id="55291"/>
    <lineage>
        <taxon>Eukaryota</taxon>
        <taxon>Metazoa</taxon>
        <taxon>Chordata</taxon>
        <taxon>Craniata</taxon>
        <taxon>Vertebrata</taxon>
        <taxon>Euteleostomi</taxon>
        <taxon>Actinopterygii</taxon>
        <taxon>Polypteriformes</taxon>
        <taxon>Polypteridae</taxon>
        <taxon>Polypterus</taxon>
    </lineage>
</organism>
<feature type="region of interest" description="Disordered" evidence="3">
    <location>
        <begin position="1"/>
        <end position="65"/>
    </location>
</feature>
<dbReference type="SUPFAM" id="SSF48065">
    <property type="entry name" value="DBL homology domain (DH-domain)"/>
    <property type="match status" value="1"/>
</dbReference>
<proteinExistence type="predicted"/>
<dbReference type="EMBL" id="JAATIS010005477">
    <property type="protein sequence ID" value="KAG2459313.1"/>
    <property type="molecule type" value="Genomic_DNA"/>
</dbReference>
<dbReference type="PROSITE" id="PS50010">
    <property type="entry name" value="DH_2"/>
    <property type="match status" value="1"/>
</dbReference>
<comment type="subcellular location">
    <subcellularLocation>
        <location evidence="1">Cytoplasm</location>
    </subcellularLocation>
</comment>
<comment type="caution">
    <text evidence="5">The sequence shown here is derived from an EMBL/GenBank/DDBJ whole genome shotgun (WGS) entry which is preliminary data.</text>
</comment>
<dbReference type="PANTHER" id="PTHR46006:SF5">
    <property type="entry name" value="DH DOMAIN-CONTAINING PROTEIN"/>
    <property type="match status" value="1"/>
</dbReference>
<dbReference type="GO" id="GO:0035025">
    <property type="term" value="P:positive regulation of Rho protein signal transduction"/>
    <property type="evidence" value="ECO:0007669"/>
    <property type="project" value="TreeGrafter"/>
</dbReference>
<dbReference type="Pfam" id="PF00621">
    <property type="entry name" value="RhoGEF"/>
    <property type="match status" value="1"/>
</dbReference>
<keyword evidence="2" id="KW-0963">Cytoplasm</keyword>
<dbReference type="GO" id="GO:0005737">
    <property type="term" value="C:cytoplasm"/>
    <property type="evidence" value="ECO:0007669"/>
    <property type="project" value="UniProtKB-SubCell"/>
</dbReference>
<evidence type="ECO:0000256" key="2">
    <source>
        <dbReference type="ARBA" id="ARBA00022490"/>
    </source>
</evidence>
<keyword evidence="6" id="KW-1185">Reference proteome</keyword>
<evidence type="ECO:0000259" key="4">
    <source>
        <dbReference type="PROSITE" id="PS50010"/>
    </source>
</evidence>
<protein>
    <submittedName>
        <fullName evidence="5">ITSN2 protein</fullName>
    </submittedName>
</protein>
<dbReference type="SMART" id="SM00325">
    <property type="entry name" value="RhoGEF"/>
    <property type="match status" value="1"/>
</dbReference>
<dbReference type="InterPro" id="IPR051480">
    <property type="entry name" value="Endocytic_GEF_Adapter"/>
</dbReference>
<reference evidence="5 6" key="1">
    <citation type="journal article" date="2021" name="Cell">
        <title>Tracing the genetic footprints of vertebrate landing in non-teleost ray-finned fishes.</title>
        <authorList>
            <person name="Bi X."/>
            <person name="Wang K."/>
            <person name="Yang L."/>
            <person name="Pan H."/>
            <person name="Jiang H."/>
            <person name="Wei Q."/>
            <person name="Fang M."/>
            <person name="Yu H."/>
            <person name="Zhu C."/>
            <person name="Cai Y."/>
            <person name="He Y."/>
            <person name="Gan X."/>
            <person name="Zeng H."/>
            <person name="Yu D."/>
            <person name="Zhu Y."/>
            <person name="Jiang H."/>
            <person name="Qiu Q."/>
            <person name="Yang H."/>
            <person name="Zhang Y.E."/>
            <person name="Wang W."/>
            <person name="Zhu M."/>
            <person name="He S."/>
            <person name="Zhang G."/>
        </authorList>
    </citation>
    <scope>NUCLEOTIDE SEQUENCE [LARGE SCALE GENOMIC DNA]</scope>
    <source>
        <strain evidence="5">Bchr_013</strain>
    </source>
</reference>
<dbReference type="InterPro" id="IPR000219">
    <property type="entry name" value="DH_dom"/>
</dbReference>
<feature type="domain" description="DH" evidence="4">
    <location>
        <begin position="140"/>
        <end position="331"/>
    </location>
</feature>
<dbReference type="Gene3D" id="1.20.900.10">
    <property type="entry name" value="Dbl homology (DH) domain"/>
    <property type="match status" value="1"/>
</dbReference>
<dbReference type="Proteomes" id="UP000886611">
    <property type="component" value="Unassembled WGS sequence"/>
</dbReference>
<dbReference type="CDD" id="cd00160">
    <property type="entry name" value="RhoGEF"/>
    <property type="match status" value="1"/>
</dbReference>
<gene>
    <name evidence="5" type="primary">Itsn2_1</name>
    <name evidence="5" type="ORF">GTO96_0018792</name>
</gene>
<feature type="non-terminal residue" evidence="5">
    <location>
        <position position="531"/>
    </location>
</feature>
<accession>A0A8X8BIV8</accession>